<accession>A0A3M6RLP7</accession>
<keyword evidence="1" id="KW-1133">Transmembrane helix</keyword>
<keyword evidence="1" id="KW-0812">Transmembrane</keyword>
<dbReference type="EMBL" id="RDQJ01000005">
    <property type="protein sequence ID" value="RMX15914.1"/>
    <property type="molecule type" value="Genomic_DNA"/>
</dbReference>
<feature type="transmembrane region" description="Helical" evidence="1">
    <location>
        <begin position="46"/>
        <end position="65"/>
    </location>
</feature>
<dbReference type="AlphaFoldDB" id="A0A3M6RLP7"/>
<organism evidence="2 3">
    <name type="scientific">Vandammella animalimorsus</name>
    <dbReference type="NCBI Taxonomy" id="2029117"/>
    <lineage>
        <taxon>Bacteria</taxon>
        <taxon>Pseudomonadati</taxon>
        <taxon>Pseudomonadota</taxon>
        <taxon>Betaproteobacteria</taxon>
        <taxon>Burkholderiales</taxon>
        <taxon>Comamonadaceae</taxon>
        <taxon>Vandammella</taxon>
    </lineage>
</organism>
<protein>
    <submittedName>
        <fullName evidence="2">Uncharacterized protein</fullName>
    </submittedName>
</protein>
<keyword evidence="1" id="KW-0472">Membrane</keyword>
<comment type="caution">
    <text evidence="2">The sequence shown here is derived from an EMBL/GenBank/DDBJ whole genome shotgun (WGS) entry which is preliminary data.</text>
</comment>
<reference evidence="2 3" key="1">
    <citation type="submission" date="2018-10" db="EMBL/GenBank/DDBJ databases">
        <title>Comamonadaceae CDC group NO-1 genome sequencing and assembly.</title>
        <authorList>
            <person name="Bernier A.-M."/>
            <person name="Bernard K."/>
        </authorList>
    </citation>
    <scope>NUCLEOTIDE SEQUENCE [LARGE SCALE GENOMIC DNA]</scope>
    <source>
        <strain evidence="2 3">NML180582</strain>
    </source>
</reference>
<dbReference type="Proteomes" id="UP000275180">
    <property type="component" value="Unassembled WGS sequence"/>
</dbReference>
<proteinExistence type="predicted"/>
<evidence type="ECO:0000313" key="3">
    <source>
        <dbReference type="Proteomes" id="UP000275180"/>
    </source>
</evidence>
<name>A0A3M6RLP7_9BURK</name>
<gene>
    <name evidence="2" type="ORF">EBQ34_04920</name>
</gene>
<sequence length="187" mass="20776">MPAGAKRQRCCGCCTGWGCASDGWRSAPLPGWAETALFAAAALTHYHATALAALAPLMLVGLMGLQWPMLQHYRHIAKHDFRAAAQFALQHLQPGDAVYTGFMLNPAGYRYYLQRKAGKPVRILPLYSAEDAQALCRQAPLPQRFAHLHMAYHPQVAQALQQACGAHFEVQRHERHNVSVGLWRQKP</sequence>
<evidence type="ECO:0000313" key="2">
    <source>
        <dbReference type="EMBL" id="RMX15914.1"/>
    </source>
</evidence>
<evidence type="ECO:0000256" key="1">
    <source>
        <dbReference type="SAM" id="Phobius"/>
    </source>
</evidence>